<dbReference type="AlphaFoldDB" id="A0A067C3W1"/>
<protein>
    <submittedName>
        <fullName evidence="1">Uncharacterized protein</fullName>
    </submittedName>
</protein>
<sequence length="77" mass="8454">MPQKTCLDCGRRVYKGRRRELLPGVFSCITCFQELGPLTDREALVVDDEQDAAAALVQMAQPQELGGDAVESMTAPR</sequence>
<dbReference type="EMBL" id="KK583292">
    <property type="protein sequence ID" value="KDO21216.1"/>
    <property type="molecule type" value="Genomic_DNA"/>
</dbReference>
<accession>A0A067C3W1</accession>
<keyword evidence="2" id="KW-1185">Reference proteome</keyword>
<dbReference type="Proteomes" id="UP000030745">
    <property type="component" value="Unassembled WGS sequence"/>
</dbReference>
<evidence type="ECO:0000313" key="1">
    <source>
        <dbReference type="EMBL" id="KDO21216.1"/>
    </source>
</evidence>
<gene>
    <name evidence="1" type="ORF">SPRG_21330</name>
</gene>
<name>A0A067C3W1_SAPPC</name>
<organism evidence="1 2">
    <name type="scientific">Saprolegnia parasitica (strain CBS 223.65)</name>
    <dbReference type="NCBI Taxonomy" id="695850"/>
    <lineage>
        <taxon>Eukaryota</taxon>
        <taxon>Sar</taxon>
        <taxon>Stramenopiles</taxon>
        <taxon>Oomycota</taxon>
        <taxon>Saprolegniomycetes</taxon>
        <taxon>Saprolegniales</taxon>
        <taxon>Saprolegniaceae</taxon>
        <taxon>Saprolegnia</taxon>
    </lineage>
</organism>
<dbReference type="GeneID" id="24142114"/>
<reference evidence="1 2" key="1">
    <citation type="journal article" date="2013" name="PLoS Genet.">
        <title>Distinctive expansion of potential virulence genes in the genome of the oomycete fish pathogen Saprolegnia parasitica.</title>
        <authorList>
            <person name="Jiang R.H."/>
            <person name="de Bruijn I."/>
            <person name="Haas B.J."/>
            <person name="Belmonte R."/>
            <person name="Lobach L."/>
            <person name="Christie J."/>
            <person name="van den Ackerveken G."/>
            <person name="Bottin A."/>
            <person name="Bulone V."/>
            <person name="Diaz-Moreno S.M."/>
            <person name="Dumas B."/>
            <person name="Fan L."/>
            <person name="Gaulin E."/>
            <person name="Govers F."/>
            <person name="Grenville-Briggs L.J."/>
            <person name="Horner N.R."/>
            <person name="Levin J.Z."/>
            <person name="Mammella M."/>
            <person name="Meijer H.J."/>
            <person name="Morris P."/>
            <person name="Nusbaum C."/>
            <person name="Oome S."/>
            <person name="Phillips A.J."/>
            <person name="van Rooyen D."/>
            <person name="Rzeszutek E."/>
            <person name="Saraiva M."/>
            <person name="Secombes C.J."/>
            <person name="Seidl M.F."/>
            <person name="Snel B."/>
            <person name="Stassen J.H."/>
            <person name="Sykes S."/>
            <person name="Tripathy S."/>
            <person name="van den Berg H."/>
            <person name="Vega-Arreguin J.C."/>
            <person name="Wawra S."/>
            <person name="Young S.K."/>
            <person name="Zeng Q."/>
            <person name="Dieguez-Uribeondo J."/>
            <person name="Russ C."/>
            <person name="Tyler B.M."/>
            <person name="van West P."/>
        </authorList>
    </citation>
    <scope>NUCLEOTIDE SEQUENCE [LARGE SCALE GENOMIC DNA]</scope>
    <source>
        <strain evidence="1 2">CBS 223.65</strain>
    </source>
</reference>
<evidence type="ECO:0000313" key="2">
    <source>
        <dbReference type="Proteomes" id="UP000030745"/>
    </source>
</evidence>
<dbReference type="KEGG" id="spar:SPRG_21330"/>
<dbReference type="VEuPathDB" id="FungiDB:SPRG_21330"/>
<proteinExistence type="predicted"/>
<dbReference type="RefSeq" id="XP_012208079.1">
    <property type="nucleotide sequence ID" value="XM_012352689.1"/>
</dbReference>